<protein>
    <submittedName>
        <fullName evidence="2">Uncharacterized protein</fullName>
    </submittedName>
</protein>
<evidence type="ECO:0000313" key="2">
    <source>
        <dbReference type="EMBL" id="OYR18338.1"/>
    </source>
</evidence>
<evidence type="ECO:0000313" key="3">
    <source>
        <dbReference type="Proteomes" id="UP000216345"/>
    </source>
</evidence>
<proteinExistence type="predicted"/>
<dbReference type="EMBL" id="NNRK01000013">
    <property type="protein sequence ID" value="OYR18338.1"/>
    <property type="molecule type" value="Genomic_DNA"/>
</dbReference>
<gene>
    <name evidence="2" type="ORF">CEV32_3311</name>
</gene>
<keyword evidence="3" id="KW-1185">Reference proteome</keyword>
<dbReference type="AlphaFoldDB" id="A0A256FUC1"/>
<organism evidence="2 3">
    <name type="scientific">Brucella rhizosphaerae</name>
    <dbReference type="NCBI Taxonomy" id="571254"/>
    <lineage>
        <taxon>Bacteria</taxon>
        <taxon>Pseudomonadati</taxon>
        <taxon>Pseudomonadota</taxon>
        <taxon>Alphaproteobacteria</taxon>
        <taxon>Hyphomicrobiales</taxon>
        <taxon>Brucellaceae</taxon>
        <taxon>Brucella/Ochrobactrum group</taxon>
        <taxon>Brucella</taxon>
    </lineage>
</organism>
<comment type="caution">
    <text evidence="2">The sequence shown here is derived from an EMBL/GenBank/DDBJ whole genome shotgun (WGS) entry which is preliminary data.</text>
</comment>
<reference evidence="2 3" key="1">
    <citation type="submission" date="2017-07" db="EMBL/GenBank/DDBJ databases">
        <title>Phylogenetic study on the rhizospheric bacterium Ochrobactrum sp. A44.</title>
        <authorList>
            <person name="Krzyzanowska D.M."/>
            <person name="Ossowicki A."/>
            <person name="Rajewska M."/>
            <person name="Maciag T."/>
            <person name="Kaczynski Z."/>
            <person name="Czerwicka M."/>
            <person name="Jafra S."/>
        </authorList>
    </citation>
    <scope>NUCLEOTIDE SEQUENCE [LARGE SCALE GENOMIC DNA]</scope>
    <source>
        <strain evidence="2 3">PR17</strain>
    </source>
</reference>
<feature type="compositionally biased region" description="Polar residues" evidence="1">
    <location>
        <begin position="20"/>
        <end position="34"/>
    </location>
</feature>
<accession>A0A256FUC1</accession>
<evidence type="ECO:0000256" key="1">
    <source>
        <dbReference type="SAM" id="MobiDB-lite"/>
    </source>
</evidence>
<feature type="compositionally biased region" description="Basic and acidic residues" evidence="1">
    <location>
        <begin position="59"/>
        <end position="71"/>
    </location>
</feature>
<dbReference type="Proteomes" id="UP000216345">
    <property type="component" value="Unassembled WGS sequence"/>
</dbReference>
<feature type="region of interest" description="Disordered" evidence="1">
    <location>
        <begin position="1"/>
        <end position="107"/>
    </location>
</feature>
<feature type="compositionally biased region" description="Basic and acidic residues" evidence="1">
    <location>
        <begin position="1"/>
        <end position="11"/>
    </location>
</feature>
<name>A0A256FUC1_9HYPH</name>
<sequence length="147" mass="16236">MDLKSIARQIEDDSELGASEAQNVDKQSSSSLSVDQVKAEEPVDLELEQSASAESLSAEDEKPVDHVDKPNKPLNLRSQKKPSGNRGVKKIARQQRIDLPLPSSTSRPDAAVLQSLHAENIHLKNLMIAKLRSENEKLKTMLAKFDN</sequence>